<reference evidence="1 2" key="1">
    <citation type="submission" date="2012-12" db="EMBL/GenBank/DDBJ databases">
        <authorList>
            <person name="Sencilo A."/>
            <person name="Jacobs-Sera D."/>
            <person name="Russell D.A."/>
            <person name="Ko C."/>
            <person name="Atanasova N."/>
            <person name="Osterlund E."/>
            <person name="Oksanen H.M."/>
            <person name="Bamford D.H."/>
            <person name="Hatfull G.F."/>
            <person name="Roine E."/>
            <person name="Hendrix R.W."/>
        </authorList>
    </citation>
    <scope>NUCLEOTIDE SEQUENCE [LARGE SCALE GENOMIC DNA]</scope>
</reference>
<dbReference type="RefSeq" id="YP_008058531.1">
    <property type="nucleotide sequence ID" value="NC_021320.1"/>
</dbReference>
<evidence type="ECO:0000313" key="1">
    <source>
        <dbReference type="EMBL" id="AGM11058.1"/>
    </source>
</evidence>
<gene>
    <name evidence="1" type="primary">87</name>
    <name evidence="1" type="ORF">HRTV5_87</name>
</gene>
<sequence>MMAVKTDTTGNHVGPDLTKYDWEYCPIDAGHSGYDFRLYNDKKEVCVEVYPEGDDPENGYNIVVREVEFLDNGDTVDGYPVFNLHAESGWFMEMMCALATAISWVEERNE</sequence>
<dbReference type="Proteomes" id="UP000204498">
    <property type="component" value="Segment"/>
</dbReference>
<dbReference type="KEGG" id="vg:16194522"/>
<dbReference type="EMBL" id="KC292022">
    <property type="protein sequence ID" value="AGM11058.1"/>
    <property type="molecule type" value="Genomic_DNA"/>
</dbReference>
<keyword evidence="2" id="KW-1185">Reference proteome</keyword>
<accession>R4TLN5</accession>
<protein>
    <submittedName>
        <fullName evidence="1">Uncharacterized protein</fullName>
    </submittedName>
</protein>
<organism evidence="1 2">
    <name type="scientific">Halorubrum tailed phage 5</name>
    <dbReference type="NCBI Taxonomy" id="2847107"/>
    <lineage>
        <taxon>Viruses</taxon>
        <taxon>Duplodnaviria</taxon>
        <taxon>Heunggongvirae</taxon>
        <taxon>Uroviricota</taxon>
        <taxon>Caudoviricetes</taxon>
        <taxon>Thumleimavirales</taxon>
        <taxon>Hafunaviridae</taxon>
        <taxon>Haloferacalesvirus</taxon>
        <taxon>Haloferacalesvirus pyrstotum</taxon>
        <taxon>Haloferacalesvirus HRTV5</taxon>
    </lineage>
</organism>
<name>R4TLN5_9CAUD</name>
<proteinExistence type="predicted"/>
<evidence type="ECO:0000313" key="2">
    <source>
        <dbReference type="Proteomes" id="UP000204498"/>
    </source>
</evidence>
<dbReference type="GeneID" id="16194522"/>